<keyword evidence="2 4" id="KW-0378">Hydrolase</keyword>
<reference evidence="7 8" key="1">
    <citation type="journal article" date="2019" name="Int. J. Syst. Evol. Microbiol.">
        <title>The Global Catalogue of Microorganisms (GCM) 10K type strain sequencing project: providing services to taxonomists for standard genome sequencing and annotation.</title>
        <authorList>
            <consortium name="The Broad Institute Genomics Platform"/>
            <consortium name="The Broad Institute Genome Sequencing Center for Infectious Disease"/>
            <person name="Wu L."/>
            <person name="Ma J."/>
        </authorList>
    </citation>
    <scope>NUCLEOTIDE SEQUENCE [LARGE SCALE GENOMIC DNA]</scope>
    <source>
        <strain evidence="7 8">JCM 8201</strain>
    </source>
</reference>
<feature type="active site" description="Nucleophile" evidence="4">
    <location>
        <position position="273"/>
    </location>
</feature>
<feature type="active site" description="Proton donor" evidence="4">
    <location>
        <position position="169"/>
    </location>
</feature>
<dbReference type="Pfam" id="PF02156">
    <property type="entry name" value="Glyco_hydro_26"/>
    <property type="match status" value="1"/>
</dbReference>
<keyword evidence="3 4" id="KW-0326">Glycosidase</keyword>
<evidence type="ECO:0000313" key="7">
    <source>
        <dbReference type="EMBL" id="GAA2718491.1"/>
    </source>
</evidence>
<dbReference type="PANTHER" id="PTHR40079">
    <property type="entry name" value="MANNAN ENDO-1,4-BETA-MANNOSIDASE E-RELATED"/>
    <property type="match status" value="1"/>
</dbReference>
<evidence type="ECO:0000256" key="1">
    <source>
        <dbReference type="ARBA" id="ARBA00007754"/>
    </source>
</evidence>
<accession>A0ABN3TT85</accession>
<dbReference type="SUPFAM" id="SSF51445">
    <property type="entry name" value="(Trans)glycosidases"/>
    <property type="match status" value="1"/>
</dbReference>
<feature type="chain" id="PRO_5047474143" description="GH26 domain-containing protein" evidence="5">
    <location>
        <begin position="21"/>
        <end position="341"/>
    </location>
</feature>
<keyword evidence="8" id="KW-1185">Reference proteome</keyword>
<keyword evidence="5" id="KW-0732">Signal</keyword>
<proteinExistence type="inferred from homology"/>
<dbReference type="PANTHER" id="PTHR40079:SF4">
    <property type="entry name" value="GH26 DOMAIN-CONTAINING PROTEIN-RELATED"/>
    <property type="match status" value="1"/>
</dbReference>
<evidence type="ECO:0000313" key="8">
    <source>
        <dbReference type="Proteomes" id="UP001501842"/>
    </source>
</evidence>
<comment type="caution">
    <text evidence="7">The sequence shown here is derived from an EMBL/GenBank/DDBJ whole genome shotgun (WGS) entry which is preliminary data.</text>
</comment>
<dbReference type="Gene3D" id="3.20.20.80">
    <property type="entry name" value="Glycosidases"/>
    <property type="match status" value="1"/>
</dbReference>
<evidence type="ECO:0000256" key="2">
    <source>
        <dbReference type="ARBA" id="ARBA00022801"/>
    </source>
</evidence>
<dbReference type="EMBL" id="BAAATZ010000002">
    <property type="protein sequence ID" value="GAA2718491.1"/>
    <property type="molecule type" value="Genomic_DNA"/>
</dbReference>
<dbReference type="InterPro" id="IPR017853">
    <property type="entry name" value="GH"/>
</dbReference>
<dbReference type="RefSeq" id="WP_344448087.1">
    <property type="nucleotide sequence ID" value="NZ_BAAATZ010000002.1"/>
</dbReference>
<evidence type="ECO:0000256" key="4">
    <source>
        <dbReference type="PROSITE-ProRule" id="PRU01100"/>
    </source>
</evidence>
<dbReference type="InterPro" id="IPR000805">
    <property type="entry name" value="Glyco_hydro_26"/>
</dbReference>
<dbReference type="PROSITE" id="PS51764">
    <property type="entry name" value="GH26"/>
    <property type="match status" value="1"/>
</dbReference>
<name>A0ABN3TT85_9ACTN</name>
<dbReference type="InterPro" id="IPR022790">
    <property type="entry name" value="GH26_dom"/>
</dbReference>
<evidence type="ECO:0000259" key="6">
    <source>
        <dbReference type="PROSITE" id="PS51764"/>
    </source>
</evidence>
<evidence type="ECO:0000256" key="5">
    <source>
        <dbReference type="SAM" id="SignalP"/>
    </source>
</evidence>
<gene>
    <name evidence="7" type="ORF">GCM10010439_01560</name>
</gene>
<sequence length="341" mass="38301">MRSLSRRRAAACLLAMAVLAGCSDARLATYRRPVPMDARAGYSVTYDTEATAGRAEGRFDVSQLVKPRRKYLGAWLPDVPKTTGPIAEWNKAVGKKANILGFYSAFGDRLERDRLENAWKAGAVPMISWEPYKAKLADIAAGRHDEYLIEYASALAATDIPTALVFAHEMNGWWFPWNKEAAEDYVAAFRHVHTVFNRLGATNVIWVWSPNIDLEVPRMKPMASYWPGDSFVDWVAPIGYYVWSGGRSTFDDLFTPTFEQVRKLTAKPVILAETAVPEAPEKPAHIAELFAEVASRKSIVGIVWFNYDKERDWRVESSAASLTAFREAASRKVFGFDPRRP</sequence>
<evidence type="ECO:0000256" key="3">
    <source>
        <dbReference type="ARBA" id="ARBA00023295"/>
    </source>
</evidence>
<feature type="signal peptide" evidence="5">
    <location>
        <begin position="1"/>
        <end position="20"/>
    </location>
</feature>
<dbReference type="PROSITE" id="PS51257">
    <property type="entry name" value="PROKAR_LIPOPROTEIN"/>
    <property type="match status" value="1"/>
</dbReference>
<feature type="domain" description="GH26" evidence="6">
    <location>
        <begin position="50"/>
        <end position="325"/>
    </location>
</feature>
<organism evidence="7 8">
    <name type="scientific">Actinocorallia aurantiaca</name>
    <dbReference type="NCBI Taxonomy" id="46204"/>
    <lineage>
        <taxon>Bacteria</taxon>
        <taxon>Bacillati</taxon>
        <taxon>Actinomycetota</taxon>
        <taxon>Actinomycetes</taxon>
        <taxon>Streptosporangiales</taxon>
        <taxon>Thermomonosporaceae</taxon>
        <taxon>Actinocorallia</taxon>
    </lineage>
</organism>
<protein>
    <recommendedName>
        <fullName evidence="6">GH26 domain-containing protein</fullName>
    </recommendedName>
</protein>
<comment type="similarity">
    <text evidence="1 4">Belongs to the glycosyl hydrolase 26 family.</text>
</comment>
<dbReference type="Proteomes" id="UP001501842">
    <property type="component" value="Unassembled WGS sequence"/>
</dbReference>